<gene>
    <name evidence="2" type="ORF">KY290_037013</name>
</gene>
<feature type="region of interest" description="Disordered" evidence="1">
    <location>
        <begin position="14"/>
        <end position="47"/>
    </location>
</feature>
<evidence type="ECO:0000256" key="1">
    <source>
        <dbReference type="SAM" id="MobiDB-lite"/>
    </source>
</evidence>
<organism evidence="2 3">
    <name type="scientific">Solanum tuberosum</name>
    <name type="common">Potato</name>
    <dbReference type="NCBI Taxonomy" id="4113"/>
    <lineage>
        <taxon>Eukaryota</taxon>
        <taxon>Viridiplantae</taxon>
        <taxon>Streptophyta</taxon>
        <taxon>Embryophyta</taxon>
        <taxon>Tracheophyta</taxon>
        <taxon>Spermatophyta</taxon>
        <taxon>Magnoliopsida</taxon>
        <taxon>eudicotyledons</taxon>
        <taxon>Gunneridae</taxon>
        <taxon>Pentapetalae</taxon>
        <taxon>asterids</taxon>
        <taxon>lamiids</taxon>
        <taxon>Solanales</taxon>
        <taxon>Solanaceae</taxon>
        <taxon>Solanoideae</taxon>
        <taxon>Solaneae</taxon>
        <taxon>Solanum</taxon>
    </lineage>
</organism>
<feature type="compositionally biased region" description="Polar residues" evidence="1">
    <location>
        <begin position="85"/>
        <end position="99"/>
    </location>
</feature>
<comment type="caution">
    <text evidence="2">The sequence shown here is derived from an EMBL/GenBank/DDBJ whole genome shotgun (WGS) entry which is preliminary data.</text>
</comment>
<evidence type="ECO:0000313" key="3">
    <source>
        <dbReference type="Proteomes" id="UP000826656"/>
    </source>
</evidence>
<sequence>MVIPNLGEIEVVPETRIENETTESEKERKRKQKVKMVESPTKGDKRRYTTKRAVQKLLRNSLVENEEQINRNRRRRMLLHVPSEEPTSVPQNIGSSETVVRSLVK</sequence>
<name>A0ABQ7TVT3_SOLTU</name>
<accession>A0ABQ7TVT3</accession>
<dbReference type="Proteomes" id="UP000826656">
    <property type="component" value="Unassembled WGS sequence"/>
</dbReference>
<dbReference type="EMBL" id="JAIVGD010000028">
    <property type="protein sequence ID" value="KAH0738308.1"/>
    <property type="molecule type" value="Genomic_DNA"/>
</dbReference>
<evidence type="ECO:0000313" key="2">
    <source>
        <dbReference type="EMBL" id="KAH0738308.1"/>
    </source>
</evidence>
<reference evidence="2 3" key="1">
    <citation type="journal article" date="2021" name="bioRxiv">
        <title>Chromosome-scale and haplotype-resolved genome assembly of a tetraploid potato cultivar.</title>
        <authorList>
            <person name="Sun H."/>
            <person name="Jiao W.-B."/>
            <person name="Krause K."/>
            <person name="Campoy J.A."/>
            <person name="Goel M."/>
            <person name="Folz-Donahue K."/>
            <person name="Kukat C."/>
            <person name="Huettel B."/>
            <person name="Schneeberger K."/>
        </authorList>
    </citation>
    <scope>NUCLEOTIDE SEQUENCE [LARGE SCALE GENOMIC DNA]</scope>
    <source>
        <strain evidence="2">SolTubOtavaFocal</strain>
        <tissue evidence="2">Leaves</tissue>
    </source>
</reference>
<keyword evidence="3" id="KW-1185">Reference proteome</keyword>
<protein>
    <submittedName>
        <fullName evidence="2">Uncharacterized protein</fullName>
    </submittedName>
</protein>
<feature type="compositionally biased region" description="Basic and acidic residues" evidence="1">
    <location>
        <begin position="14"/>
        <end position="27"/>
    </location>
</feature>
<feature type="region of interest" description="Disordered" evidence="1">
    <location>
        <begin position="80"/>
        <end position="105"/>
    </location>
</feature>
<proteinExistence type="predicted"/>